<feature type="region of interest" description="Disordered" evidence="1">
    <location>
        <begin position="24"/>
        <end position="88"/>
    </location>
</feature>
<protein>
    <submittedName>
        <fullName evidence="3">Uncharacterized protein</fullName>
    </submittedName>
</protein>
<sequence length="234" mass="25535">MKIIFKLLLAITLLASCSTNDNGEIPFEDPGAQNHDNGDDTPNGDGTGDGSTNDGGDGSSNDNGDGSSNDSGDGSSDDNGDGTDDPAPVFIEENAIKYQDTLYELTELRTYEGEGNYISLSISNQTQEDRDNNLEINDYVFVGIDLLEEDWDSLESSTNFDEHYLMIDGSFKDGVYVDGPNIINSTETDLSATYAEIFVNSISETEINIDIVFTRVDGEEIVVHYDGPRKQVFF</sequence>
<keyword evidence="4" id="KW-1185">Reference proteome</keyword>
<evidence type="ECO:0000313" key="3">
    <source>
        <dbReference type="EMBL" id="RDY60936.1"/>
    </source>
</evidence>
<evidence type="ECO:0000256" key="1">
    <source>
        <dbReference type="SAM" id="MobiDB-lite"/>
    </source>
</evidence>
<feature type="compositionally biased region" description="Low complexity" evidence="1">
    <location>
        <begin position="59"/>
        <end position="74"/>
    </location>
</feature>
<organism evidence="3 4">
    <name type="scientific">Flagellimonas nanhaiensis</name>
    <dbReference type="NCBI Taxonomy" id="2292706"/>
    <lineage>
        <taxon>Bacteria</taxon>
        <taxon>Pseudomonadati</taxon>
        <taxon>Bacteroidota</taxon>
        <taxon>Flavobacteriia</taxon>
        <taxon>Flavobacteriales</taxon>
        <taxon>Flavobacteriaceae</taxon>
        <taxon>Flagellimonas</taxon>
    </lineage>
</organism>
<feature type="compositionally biased region" description="Acidic residues" evidence="1">
    <location>
        <begin position="75"/>
        <end position="84"/>
    </location>
</feature>
<feature type="signal peptide" evidence="2">
    <location>
        <begin position="1"/>
        <end position="23"/>
    </location>
</feature>
<keyword evidence="2" id="KW-0732">Signal</keyword>
<proteinExistence type="predicted"/>
<dbReference type="Proteomes" id="UP000261828">
    <property type="component" value="Unassembled WGS sequence"/>
</dbReference>
<reference evidence="3 4" key="1">
    <citation type="submission" date="2018-08" db="EMBL/GenBank/DDBJ databases">
        <title>Muricauda nanhaiensis sp. nov., isolated from seawater of the South China Sea.</title>
        <authorList>
            <person name="Dang Y."/>
        </authorList>
    </citation>
    <scope>NUCLEOTIDE SEQUENCE [LARGE SCALE GENOMIC DNA]</scope>
    <source>
        <strain evidence="3 4">SM1704</strain>
    </source>
</reference>
<dbReference type="RefSeq" id="WP_116182819.1">
    <property type="nucleotide sequence ID" value="NZ_QTJX01000001.1"/>
</dbReference>
<evidence type="ECO:0000256" key="2">
    <source>
        <dbReference type="SAM" id="SignalP"/>
    </source>
</evidence>
<dbReference type="AlphaFoldDB" id="A0A371JT30"/>
<name>A0A371JT30_9FLAO</name>
<feature type="chain" id="PRO_5016935478" evidence="2">
    <location>
        <begin position="24"/>
        <end position="234"/>
    </location>
</feature>
<feature type="compositionally biased region" description="Gly residues" evidence="1">
    <location>
        <begin position="45"/>
        <end position="58"/>
    </location>
</feature>
<dbReference type="PROSITE" id="PS51257">
    <property type="entry name" value="PROKAR_LIPOPROTEIN"/>
    <property type="match status" value="1"/>
</dbReference>
<dbReference type="EMBL" id="QTJX01000001">
    <property type="protein sequence ID" value="RDY60936.1"/>
    <property type="molecule type" value="Genomic_DNA"/>
</dbReference>
<evidence type="ECO:0000313" key="4">
    <source>
        <dbReference type="Proteomes" id="UP000261828"/>
    </source>
</evidence>
<comment type="caution">
    <text evidence="3">The sequence shown here is derived from an EMBL/GenBank/DDBJ whole genome shotgun (WGS) entry which is preliminary data.</text>
</comment>
<gene>
    <name evidence="3" type="ORF">DX873_01805</name>
</gene>
<accession>A0A371JT30</accession>